<evidence type="ECO:0000313" key="2">
    <source>
        <dbReference type="EMBL" id="MWV47215.1"/>
    </source>
</evidence>
<proteinExistence type="predicted"/>
<dbReference type="GO" id="GO:0004565">
    <property type="term" value="F:beta-galactosidase activity"/>
    <property type="evidence" value="ECO:0007669"/>
    <property type="project" value="InterPro"/>
</dbReference>
<dbReference type="CDD" id="cd03143">
    <property type="entry name" value="A4_beta-galactosidase_middle_domain"/>
    <property type="match status" value="1"/>
</dbReference>
<dbReference type="Pfam" id="PF14871">
    <property type="entry name" value="GHL6"/>
    <property type="match status" value="1"/>
</dbReference>
<sequence>MDNWINGTFRKLHLDYHQPVWMKNVAGAFTEEEARRQAAMFKQAGIQAVEFFAYDHYGHAFYPSRIAPVHPELQQDYTGLMAQALREEGIRTILYLNAFTSVHMAEKHPEWLRVLEDGTMARGAWLQHDASQLCISSAYLEEYYLPLLQEAVQRYQPDGIWIDGGSWTVEYPCYCQNCRSLYQADTGMDLPKGPMPGPDEELDRPEWVQWRLWRRGQIFPYVSQLIAAIKGVSPHTLVAENNLGKYLYGIPLMKKGRLVRWLTPRELGLDWLSCDPVHFGANHEMIFSREGRYQATTGLPYDYMNERFHGWGEWQMRSHTDWKLEMATVLAVGARGFFADQPYPDGRLEPAVYQELSKVNEFVKERETFSVGAAVVPEVAVLASLPSQLLGPTAGAEWGRDKHWGALPKSRTDRVDGTSLVLTEMGVQHLIYDEATLRENLGRQSLVIIPDQCLMEEETIVLLEQYVEHGGRLIVTGRSGLWDEQGVRRPEDPFARLLGLKRGEELPAPLHYWQAGTGLARTMEFGEIKLQVWGTALATMLAGAKELAKVIEPVEDVWRSSGRERSDWQHYTTVGAAPSGSRAAASAVTLHTLGQGQAMYMNGDLFALYYLEGHRLIREWLSCCMEQSYPSASRLIQVQKPLHVEMVMNERMTGAGREILVHFLNYFAQKRPGYVIHNEEMIPVEGIRCSVRTDVKPDSILLQPEGQVLKWTWDSAASTAIVHLPRLELHAIVQLVLNR</sequence>
<dbReference type="InterPro" id="IPR017853">
    <property type="entry name" value="GH"/>
</dbReference>
<gene>
    <name evidence="2" type="ORF">GRF59_26835</name>
</gene>
<accession>A0A7X3IP69</accession>
<dbReference type="Gene3D" id="3.20.20.80">
    <property type="entry name" value="Glycosidases"/>
    <property type="match status" value="1"/>
</dbReference>
<comment type="caution">
    <text evidence="2">The sequence shown here is derived from an EMBL/GenBank/DDBJ whole genome shotgun (WGS) entry which is preliminary data.</text>
</comment>
<name>A0A7X3IP69_9BACL</name>
<dbReference type="EMBL" id="WUBI01000006">
    <property type="protein sequence ID" value="MWV47215.1"/>
    <property type="molecule type" value="Genomic_DNA"/>
</dbReference>
<evidence type="ECO:0000313" key="3">
    <source>
        <dbReference type="Proteomes" id="UP000460318"/>
    </source>
</evidence>
<dbReference type="Pfam" id="PF08532">
    <property type="entry name" value="Glyco_hydro_42M"/>
    <property type="match status" value="1"/>
</dbReference>
<dbReference type="InterPro" id="IPR029062">
    <property type="entry name" value="Class_I_gatase-like"/>
</dbReference>
<dbReference type="InterPro" id="IPR028212">
    <property type="entry name" value="GHL6"/>
</dbReference>
<organism evidence="2 3">
    <name type="scientific">Paenibacillus dendrobii</name>
    <dbReference type="NCBI Taxonomy" id="2691084"/>
    <lineage>
        <taxon>Bacteria</taxon>
        <taxon>Bacillati</taxon>
        <taxon>Bacillota</taxon>
        <taxon>Bacilli</taxon>
        <taxon>Bacillales</taxon>
        <taxon>Paenibacillaceae</taxon>
        <taxon>Paenibacillus</taxon>
    </lineage>
</organism>
<keyword evidence="3" id="KW-1185">Reference proteome</keyword>
<dbReference type="InterPro" id="IPR013738">
    <property type="entry name" value="Beta_galactosidase_Trimer"/>
</dbReference>
<reference evidence="2 3" key="1">
    <citation type="submission" date="2019-12" db="EMBL/GenBank/DDBJ databases">
        <title>Paenibacillus sp. nov., an endophytic bacterium isolated from the stem of Dendrobium.</title>
        <authorList>
            <person name="Zhao R."/>
        </authorList>
    </citation>
    <scope>NUCLEOTIDE SEQUENCE [LARGE SCALE GENOMIC DNA]</scope>
    <source>
        <strain evidence="2 3">HJL G12</strain>
    </source>
</reference>
<protein>
    <submittedName>
        <fullName evidence="2">Family 10 glycosylhydrolase</fullName>
    </submittedName>
</protein>
<dbReference type="GO" id="GO:0005975">
    <property type="term" value="P:carbohydrate metabolic process"/>
    <property type="evidence" value="ECO:0007669"/>
    <property type="project" value="InterPro"/>
</dbReference>
<evidence type="ECO:0000259" key="1">
    <source>
        <dbReference type="Pfam" id="PF08532"/>
    </source>
</evidence>
<dbReference type="SUPFAM" id="SSF51445">
    <property type="entry name" value="(Trans)glycosidases"/>
    <property type="match status" value="1"/>
</dbReference>
<dbReference type="Gene3D" id="3.40.50.880">
    <property type="match status" value="1"/>
</dbReference>
<keyword evidence="2" id="KW-0378">Hydrolase</keyword>
<feature type="domain" description="Beta-galactosidase trimerisation" evidence="1">
    <location>
        <begin position="435"/>
        <end position="487"/>
    </location>
</feature>
<dbReference type="Proteomes" id="UP000460318">
    <property type="component" value="Unassembled WGS sequence"/>
</dbReference>
<dbReference type="AlphaFoldDB" id="A0A7X3IP69"/>
<dbReference type="RefSeq" id="WP_160500797.1">
    <property type="nucleotide sequence ID" value="NZ_WUBI01000006.1"/>
</dbReference>